<sequence length="410" mass="45588">MAAFAKPWMLAALAVAVGAGFAMKRRAALPWMLAALAVAVGAGFAMKRRAALSSTGACTLLEQLVMTQRSVDAHIQMPKDFAYVPFEMVEACGSASFRMPYPYKIRLPSHSPLDQLYADFKALDKATVLTREIGEGPDDSDDYLRNSKFTKHSASQEEPLVEGVESLSNGTKALFFDNSWTYDHFRPMLNEPERFDKIFENCLFGNMFTTNLTEQRFTAKAHSAPWYGSVAVQLAGVKRWKFWDPATFGAHGVPSDESSFENMAVSRILPSRGMTKLMKTIDHYDVVSSAGDLVYFPAFWTHIVYTDPGFNLMINLRARHHPSMALGWLRNALQIHSVIGMLKMAAIFTLVSVLPEEVVLAKLGKAHDAVASETEKTQTWLDEVEHSMNADSKFVQLHDNVGAIPSSKMF</sequence>
<evidence type="ECO:0000259" key="1">
    <source>
        <dbReference type="Pfam" id="PF13621"/>
    </source>
</evidence>
<reference evidence="2 3" key="1">
    <citation type="submission" date="2024-03" db="EMBL/GenBank/DDBJ databases">
        <title>Aureococcus anophagefferens CCMP1851 and Kratosvirus quantuckense: Draft genome of a second virus-susceptible host strain in the model system.</title>
        <authorList>
            <person name="Chase E."/>
            <person name="Truchon A.R."/>
            <person name="Schepens W."/>
            <person name="Wilhelm S.W."/>
        </authorList>
    </citation>
    <scope>NUCLEOTIDE SEQUENCE [LARGE SCALE GENOMIC DNA]</scope>
    <source>
        <strain evidence="2 3">CCMP1851</strain>
    </source>
</reference>
<keyword evidence="3" id="KW-1185">Reference proteome</keyword>
<dbReference type="SUPFAM" id="SSF51197">
    <property type="entry name" value="Clavaminate synthase-like"/>
    <property type="match status" value="1"/>
</dbReference>
<protein>
    <recommendedName>
        <fullName evidence="1">Cupin-like domain-containing protein</fullName>
    </recommendedName>
</protein>
<name>A0ABR1G9L0_AURAN</name>
<evidence type="ECO:0000313" key="3">
    <source>
        <dbReference type="Proteomes" id="UP001363151"/>
    </source>
</evidence>
<dbReference type="Gene3D" id="2.60.120.650">
    <property type="entry name" value="Cupin"/>
    <property type="match status" value="1"/>
</dbReference>
<dbReference type="InterPro" id="IPR041667">
    <property type="entry name" value="Cupin_8"/>
</dbReference>
<proteinExistence type="predicted"/>
<dbReference type="Pfam" id="PF13621">
    <property type="entry name" value="Cupin_8"/>
    <property type="match status" value="1"/>
</dbReference>
<accession>A0ABR1G9L0</accession>
<feature type="domain" description="Cupin-like" evidence="1">
    <location>
        <begin position="212"/>
        <end position="315"/>
    </location>
</feature>
<gene>
    <name evidence="2" type="ORF">SO694_00004237</name>
</gene>
<evidence type="ECO:0000313" key="2">
    <source>
        <dbReference type="EMBL" id="KAK7249659.1"/>
    </source>
</evidence>
<dbReference type="EMBL" id="JBBJCI010000040">
    <property type="protein sequence ID" value="KAK7249659.1"/>
    <property type="molecule type" value="Genomic_DNA"/>
</dbReference>
<dbReference type="Proteomes" id="UP001363151">
    <property type="component" value="Unassembled WGS sequence"/>
</dbReference>
<organism evidence="2 3">
    <name type="scientific">Aureococcus anophagefferens</name>
    <name type="common">Harmful bloom alga</name>
    <dbReference type="NCBI Taxonomy" id="44056"/>
    <lineage>
        <taxon>Eukaryota</taxon>
        <taxon>Sar</taxon>
        <taxon>Stramenopiles</taxon>
        <taxon>Ochrophyta</taxon>
        <taxon>Pelagophyceae</taxon>
        <taxon>Pelagomonadales</taxon>
        <taxon>Pelagomonadaceae</taxon>
        <taxon>Aureococcus</taxon>
    </lineage>
</organism>
<comment type="caution">
    <text evidence="2">The sequence shown here is derived from an EMBL/GenBank/DDBJ whole genome shotgun (WGS) entry which is preliminary data.</text>
</comment>